<dbReference type="InterPro" id="IPR000782">
    <property type="entry name" value="FAS1_domain"/>
</dbReference>
<dbReference type="SMART" id="SM00554">
    <property type="entry name" value="FAS1"/>
    <property type="match status" value="2"/>
</dbReference>
<reference evidence="3 4" key="1">
    <citation type="submission" date="2018-05" db="EMBL/GenBank/DDBJ databases">
        <title>Genome sequencing and assembly of the regulated plant pathogen Lachnellula willkommii and related sister species for the development of diagnostic species identification markers.</title>
        <authorList>
            <person name="Giroux E."/>
            <person name="Bilodeau G."/>
        </authorList>
    </citation>
    <scope>NUCLEOTIDE SEQUENCE [LARGE SCALE GENOMIC DNA]</scope>
    <source>
        <strain evidence="3 4">CBS 268.59</strain>
    </source>
</reference>
<comment type="caution">
    <text evidence="3">The sequence shown here is derived from an EMBL/GenBank/DDBJ whole genome shotgun (WGS) entry which is preliminary data.</text>
</comment>
<dbReference type="GO" id="GO:0031012">
    <property type="term" value="C:extracellular matrix"/>
    <property type="evidence" value="ECO:0007669"/>
    <property type="project" value="TreeGrafter"/>
</dbReference>
<evidence type="ECO:0000259" key="2">
    <source>
        <dbReference type="PROSITE" id="PS50213"/>
    </source>
</evidence>
<feature type="chain" id="PRO_5035888819" evidence="1">
    <location>
        <begin position="24"/>
        <end position="337"/>
    </location>
</feature>
<dbReference type="Gene3D" id="2.30.180.10">
    <property type="entry name" value="FAS1 domain"/>
    <property type="match status" value="2"/>
</dbReference>
<keyword evidence="4" id="KW-1185">Reference proteome</keyword>
<organism evidence="3 4">
    <name type="scientific">Lachnellula suecica</name>
    <dbReference type="NCBI Taxonomy" id="602035"/>
    <lineage>
        <taxon>Eukaryota</taxon>
        <taxon>Fungi</taxon>
        <taxon>Dikarya</taxon>
        <taxon>Ascomycota</taxon>
        <taxon>Pezizomycotina</taxon>
        <taxon>Leotiomycetes</taxon>
        <taxon>Helotiales</taxon>
        <taxon>Lachnaceae</taxon>
        <taxon>Lachnellula</taxon>
    </lineage>
</organism>
<evidence type="ECO:0000313" key="4">
    <source>
        <dbReference type="Proteomes" id="UP000469558"/>
    </source>
</evidence>
<dbReference type="GO" id="GO:0007155">
    <property type="term" value="P:cell adhesion"/>
    <property type="evidence" value="ECO:0007669"/>
    <property type="project" value="TreeGrafter"/>
</dbReference>
<protein>
    <submittedName>
        <fullName evidence="3">Fasciclin-like arabinogalactan protein</fullName>
    </submittedName>
</protein>
<dbReference type="Proteomes" id="UP000469558">
    <property type="component" value="Unassembled WGS sequence"/>
</dbReference>
<dbReference type="GO" id="GO:0050839">
    <property type="term" value="F:cell adhesion molecule binding"/>
    <property type="evidence" value="ECO:0007669"/>
    <property type="project" value="TreeGrafter"/>
</dbReference>
<feature type="domain" description="FAS1" evidence="2">
    <location>
        <begin position="181"/>
        <end position="308"/>
    </location>
</feature>
<evidence type="ECO:0000256" key="1">
    <source>
        <dbReference type="SAM" id="SignalP"/>
    </source>
</evidence>
<name>A0A8T9BYQ5_9HELO</name>
<sequence>MRSQSWRQAVAAALGFVLAGTNAQTGSLTDLGTLLSGQKNLTTFYSLIQKYPQILLQLPSYQGVTILAPSNDAFNKIPYTELNQAFANNDQDVITNVLEYHILQGSRTAAQLVPGTPEFIPTLLTNKAYSNVSGGQRVQNVKQAGNVVVFVSGQGSRSTLTQADLAFNGGVVQVIDSLLIPPSNLTLTMNTFNITAMEGALFQADKFDEFSNMANVTIFAPQNDAFQDLGPAIANLTVEELASVMDYHLVPQVVYSTGLTNGTKFLTQQGENITILHDGNNLYINSAQLLTADILCANGVIHMIDNVLNPQGPGAQPNPDIGQQGPVFASASELSTL</sequence>
<dbReference type="PANTHER" id="PTHR10900:SF77">
    <property type="entry name" value="FI19380P1"/>
    <property type="match status" value="1"/>
</dbReference>
<dbReference type="EMBL" id="QGMK01001262">
    <property type="protein sequence ID" value="TVY71346.1"/>
    <property type="molecule type" value="Genomic_DNA"/>
</dbReference>
<feature type="non-terminal residue" evidence="3">
    <location>
        <position position="1"/>
    </location>
</feature>
<keyword evidence="1" id="KW-0732">Signal</keyword>
<dbReference type="InterPro" id="IPR050904">
    <property type="entry name" value="Adhesion/Biosynth-related"/>
</dbReference>
<dbReference type="OrthoDB" id="286301at2759"/>
<dbReference type="InterPro" id="IPR036378">
    <property type="entry name" value="FAS1_dom_sf"/>
</dbReference>
<proteinExistence type="predicted"/>
<dbReference type="Pfam" id="PF02469">
    <property type="entry name" value="Fasciclin"/>
    <property type="match status" value="2"/>
</dbReference>
<accession>A0A8T9BYQ5</accession>
<dbReference type="GO" id="GO:0030198">
    <property type="term" value="P:extracellular matrix organization"/>
    <property type="evidence" value="ECO:0007669"/>
    <property type="project" value="TreeGrafter"/>
</dbReference>
<dbReference type="AlphaFoldDB" id="A0A8T9BYQ5"/>
<gene>
    <name evidence="3" type="ORF">LSUE1_G008383</name>
</gene>
<feature type="signal peptide" evidence="1">
    <location>
        <begin position="1"/>
        <end position="23"/>
    </location>
</feature>
<dbReference type="PROSITE" id="PS50213">
    <property type="entry name" value="FAS1"/>
    <property type="match status" value="2"/>
</dbReference>
<feature type="domain" description="FAS1" evidence="2">
    <location>
        <begin position="28"/>
        <end position="179"/>
    </location>
</feature>
<dbReference type="PANTHER" id="PTHR10900">
    <property type="entry name" value="PERIOSTIN-RELATED"/>
    <property type="match status" value="1"/>
</dbReference>
<dbReference type="SUPFAM" id="SSF82153">
    <property type="entry name" value="FAS1 domain"/>
    <property type="match status" value="2"/>
</dbReference>
<evidence type="ECO:0000313" key="3">
    <source>
        <dbReference type="EMBL" id="TVY71346.1"/>
    </source>
</evidence>